<dbReference type="Gene3D" id="1.20.1250.20">
    <property type="entry name" value="MFS general substrate transporter like domains"/>
    <property type="match status" value="1"/>
</dbReference>
<feature type="transmembrane region" description="Helical" evidence="2">
    <location>
        <begin position="86"/>
        <end position="105"/>
    </location>
</feature>
<keyword evidence="2" id="KW-0812">Transmembrane</keyword>
<evidence type="ECO:0000313" key="3">
    <source>
        <dbReference type="EMBL" id="POR33322.1"/>
    </source>
</evidence>
<organism evidence="3 4">
    <name type="scientific">Tolypocladium paradoxum</name>
    <dbReference type="NCBI Taxonomy" id="94208"/>
    <lineage>
        <taxon>Eukaryota</taxon>
        <taxon>Fungi</taxon>
        <taxon>Dikarya</taxon>
        <taxon>Ascomycota</taxon>
        <taxon>Pezizomycotina</taxon>
        <taxon>Sordariomycetes</taxon>
        <taxon>Hypocreomycetidae</taxon>
        <taxon>Hypocreales</taxon>
        <taxon>Ophiocordycipitaceae</taxon>
        <taxon>Tolypocladium</taxon>
    </lineage>
</organism>
<keyword evidence="2" id="KW-0472">Membrane</keyword>
<proteinExistence type="predicted"/>
<evidence type="ECO:0000313" key="4">
    <source>
        <dbReference type="Proteomes" id="UP000237481"/>
    </source>
</evidence>
<sequence>MAAPQHPPRAGYSGRSRRRVAPIYARRGRRPPTTGIPSQSIPRRRPRGLAAGPRGPPRRLQHVVLHHQLRHLPALLRAPLALESSVIAWIGSIQICLVFLVGTFSGRAFDAGYYRPVLVAGCLLQLVGIFTTSVARTYWQLFLAQGLRQGLGCGVVFASTVPTCQRAFAGATGGISYHAIHAEYEPIYCPE</sequence>
<dbReference type="OrthoDB" id="5212574at2759"/>
<dbReference type="EMBL" id="PKSG01000702">
    <property type="protein sequence ID" value="POR33322.1"/>
    <property type="molecule type" value="Genomic_DNA"/>
</dbReference>
<keyword evidence="4" id="KW-1185">Reference proteome</keyword>
<gene>
    <name evidence="3" type="ORF">TPAR_06483</name>
</gene>
<feature type="transmembrane region" description="Helical" evidence="2">
    <location>
        <begin position="117"/>
        <end position="139"/>
    </location>
</feature>
<accession>A0A2S4KSY8</accession>
<evidence type="ECO:0000256" key="1">
    <source>
        <dbReference type="SAM" id="MobiDB-lite"/>
    </source>
</evidence>
<dbReference type="InterPro" id="IPR036259">
    <property type="entry name" value="MFS_trans_sf"/>
</dbReference>
<dbReference type="SUPFAM" id="SSF103473">
    <property type="entry name" value="MFS general substrate transporter"/>
    <property type="match status" value="1"/>
</dbReference>
<feature type="compositionally biased region" description="Basic residues" evidence="1">
    <location>
        <begin position="15"/>
        <end position="30"/>
    </location>
</feature>
<evidence type="ECO:0000256" key="2">
    <source>
        <dbReference type="SAM" id="Phobius"/>
    </source>
</evidence>
<keyword evidence="2" id="KW-1133">Transmembrane helix</keyword>
<protein>
    <submittedName>
        <fullName evidence="3">Transporter MCH4</fullName>
    </submittedName>
</protein>
<dbReference type="AlphaFoldDB" id="A0A2S4KSY8"/>
<reference evidence="3 4" key="1">
    <citation type="submission" date="2018-01" db="EMBL/GenBank/DDBJ databases">
        <title>Harnessing the power of phylogenomics to disentangle the directionality and signatures of interkingdom host jumping in the parasitic fungal genus Tolypocladium.</title>
        <authorList>
            <person name="Quandt C.A."/>
            <person name="Patterson W."/>
            <person name="Spatafora J.W."/>
        </authorList>
    </citation>
    <scope>NUCLEOTIDE SEQUENCE [LARGE SCALE GENOMIC DNA]</scope>
    <source>
        <strain evidence="3 4">NRBC 100945</strain>
    </source>
</reference>
<feature type="region of interest" description="Disordered" evidence="1">
    <location>
        <begin position="1"/>
        <end position="56"/>
    </location>
</feature>
<name>A0A2S4KSY8_9HYPO</name>
<comment type="caution">
    <text evidence="3">The sequence shown here is derived from an EMBL/GenBank/DDBJ whole genome shotgun (WGS) entry which is preliminary data.</text>
</comment>
<dbReference type="Proteomes" id="UP000237481">
    <property type="component" value="Unassembled WGS sequence"/>
</dbReference>